<dbReference type="Pfam" id="PF01694">
    <property type="entry name" value="Rhomboid"/>
    <property type="match status" value="1"/>
</dbReference>
<dbReference type="GO" id="GO:0008233">
    <property type="term" value="F:peptidase activity"/>
    <property type="evidence" value="ECO:0007669"/>
    <property type="project" value="UniProtKB-KW"/>
</dbReference>
<evidence type="ECO:0000256" key="7">
    <source>
        <dbReference type="ARBA" id="ARBA00023136"/>
    </source>
</evidence>
<comment type="caution">
    <text evidence="10">The sequence shown here is derived from an EMBL/GenBank/DDBJ whole genome shotgun (WGS) entry which is preliminary data.</text>
</comment>
<feature type="transmembrane region" description="Helical" evidence="8">
    <location>
        <begin position="12"/>
        <end position="29"/>
    </location>
</feature>
<comment type="similarity">
    <text evidence="2">Belongs to the peptidase S54 family.</text>
</comment>
<evidence type="ECO:0000259" key="9">
    <source>
        <dbReference type="Pfam" id="PF01694"/>
    </source>
</evidence>
<feature type="transmembrane region" description="Helical" evidence="8">
    <location>
        <begin position="111"/>
        <end position="128"/>
    </location>
</feature>
<dbReference type="InterPro" id="IPR022764">
    <property type="entry name" value="Peptidase_S54_rhomboid_dom"/>
</dbReference>
<dbReference type="InterPro" id="IPR035952">
    <property type="entry name" value="Rhomboid-like_sf"/>
</dbReference>
<evidence type="ECO:0000256" key="8">
    <source>
        <dbReference type="SAM" id="Phobius"/>
    </source>
</evidence>
<evidence type="ECO:0000256" key="1">
    <source>
        <dbReference type="ARBA" id="ARBA00004141"/>
    </source>
</evidence>
<dbReference type="EMBL" id="JAFBEE010000003">
    <property type="protein sequence ID" value="MBM7614164.1"/>
    <property type="molecule type" value="Genomic_DNA"/>
</dbReference>
<keyword evidence="4 8" id="KW-0812">Transmembrane</keyword>
<evidence type="ECO:0000256" key="5">
    <source>
        <dbReference type="ARBA" id="ARBA00022801"/>
    </source>
</evidence>
<reference evidence="10 11" key="1">
    <citation type="submission" date="2021-01" db="EMBL/GenBank/DDBJ databases">
        <title>Genomic Encyclopedia of Type Strains, Phase IV (KMG-IV): sequencing the most valuable type-strain genomes for metagenomic binning, comparative biology and taxonomic classification.</title>
        <authorList>
            <person name="Goeker M."/>
        </authorList>
    </citation>
    <scope>NUCLEOTIDE SEQUENCE [LARGE SCALE GENOMIC DNA]</scope>
    <source>
        <strain evidence="10 11">DSM 25890</strain>
    </source>
</reference>
<protein>
    <submittedName>
        <fullName evidence="10">Membrane associated rhomboid family serine protease</fullName>
    </submittedName>
</protein>
<evidence type="ECO:0000256" key="3">
    <source>
        <dbReference type="ARBA" id="ARBA00022670"/>
    </source>
</evidence>
<dbReference type="PANTHER" id="PTHR43066">
    <property type="entry name" value="RHOMBOID-RELATED PROTEIN"/>
    <property type="match status" value="1"/>
</dbReference>
<dbReference type="RefSeq" id="WP_204400446.1">
    <property type="nucleotide sequence ID" value="NZ_JAFBEE010000003.1"/>
</dbReference>
<keyword evidence="3 10" id="KW-0645">Protease</keyword>
<feature type="transmembrane region" description="Helical" evidence="8">
    <location>
        <begin position="49"/>
        <end position="76"/>
    </location>
</feature>
<dbReference type="Proteomes" id="UP001314796">
    <property type="component" value="Unassembled WGS sequence"/>
</dbReference>
<name>A0ABS2NMM3_9FIRM</name>
<accession>A0ABS2NMM3</accession>
<keyword evidence="6 8" id="KW-1133">Transmembrane helix</keyword>
<keyword evidence="7 8" id="KW-0472">Membrane</keyword>
<keyword evidence="5" id="KW-0378">Hydrolase</keyword>
<evidence type="ECO:0000313" key="11">
    <source>
        <dbReference type="Proteomes" id="UP001314796"/>
    </source>
</evidence>
<evidence type="ECO:0000256" key="4">
    <source>
        <dbReference type="ARBA" id="ARBA00022692"/>
    </source>
</evidence>
<organism evidence="10 11">
    <name type="scientific">Alkaliphilus hydrothermalis</name>
    <dbReference type="NCBI Taxonomy" id="1482730"/>
    <lineage>
        <taxon>Bacteria</taxon>
        <taxon>Bacillati</taxon>
        <taxon>Bacillota</taxon>
        <taxon>Clostridia</taxon>
        <taxon>Peptostreptococcales</taxon>
        <taxon>Natronincolaceae</taxon>
        <taxon>Alkaliphilus</taxon>
    </lineage>
</organism>
<feature type="transmembrane region" description="Helical" evidence="8">
    <location>
        <begin position="88"/>
        <end position="105"/>
    </location>
</feature>
<dbReference type="PANTHER" id="PTHR43066:SF1">
    <property type="entry name" value="RHOMBOID PROTEIN 2"/>
    <property type="match status" value="1"/>
</dbReference>
<evidence type="ECO:0000313" key="10">
    <source>
        <dbReference type="EMBL" id="MBM7614164.1"/>
    </source>
</evidence>
<dbReference type="GO" id="GO:0006508">
    <property type="term" value="P:proteolysis"/>
    <property type="evidence" value="ECO:0007669"/>
    <property type="project" value="UniProtKB-KW"/>
</dbReference>
<feature type="transmembrane region" description="Helical" evidence="8">
    <location>
        <begin position="140"/>
        <end position="160"/>
    </location>
</feature>
<dbReference type="Gene3D" id="1.20.1540.10">
    <property type="entry name" value="Rhomboid-like"/>
    <property type="match status" value="1"/>
</dbReference>
<feature type="transmembrane region" description="Helical" evidence="8">
    <location>
        <begin position="166"/>
        <end position="182"/>
    </location>
</feature>
<proteinExistence type="inferred from homology"/>
<evidence type="ECO:0000256" key="6">
    <source>
        <dbReference type="ARBA" id="ARBA00022989"/>
    </source>
</evidence>
<comment type="subcellular location">
    <subcellularLocation>
        <location evidence="1">Membrane</location>
        <topology evidence="1">Multi-pass membrane protein</topology>
    </subcellularLocation>
</comment>
<feature type="domain" description="Peptidase S54 rhomboid" evidence="9">
    <location>
        <begin position="47"/>
        <end position="184"/>
    </location>
</feature>
<gene>
    <name evidence="10" type="ORF">JOC73_000675</name>
</gene>
<sequence length="193" mass="21798">MVIIEKIKQTPITCTFLLLSVLVFLVARITEPENVRFLALDYNELPQRWYTVISYGVVHVEWYHILINMVILVFVGSWVEMLLGSKRYIILVVTSILAGGLSLILRETGGIGFSAAGAGILFYYYFAFPWERELPLNLPNIVLPLAIMILSVLAIVFGWLPSIGHYPHIAGALTGVIFLMCFHKKHNLMAFND</sequence>
<dbReference type="SUPFAM" id="SSF144091">
    <property type="entry name" value="Rhomboid-like"/>
    <property type="match status" value="1"/>
</dbReference>
<evidence type="ECO:0000256" key="2">
    <source>
        <dbReference type="ARBA" id="ARBA00009045"/>
    </source>
</evidence>
<keyword evidence="11" id="KW-1185">Reference proteome</keyword>